<dbReference type="EMBL" id="BMAT01008075">
    <property type="protein sequence ID" value="GFR77351.1"/>
    <property type="molecule type" value="Genomic_DNA"/>
</dbReference>
<proteinExistence type="predicted"/>
<evidence type="ECO:0000313" key="1">
    <source>
        <dbReference type="EMBL" id="GFR77351.1"/>
    </source>
</evidence>
<gene>
    <name evidence="1" type="ORF">ElyMa_003965800</name>
</gene>
<keyword evidence="2" id="KW-1185">Reference proteome</keyword>
<evidence type="ECO:0000313" key="2">
    <source>
        <dbReference type="Proteomes" id="UP000762676"/>
    </source>
</evidence>
<comment type="caution">
    <text evidence="1">The sequence shown here is derived from an EMBL/GenBank/DDBJ whole genome shotgun (WGS) entry which is preliminary data.</text>
</comment>
<sequence length="306" mass="34494">METDNQQQLLLQDLSRVNDLVSAIDNTTHKLVRCHDGTLLPLMYDGGSNPEDLNRDISDCKKVYDGLACEDTPPPAVFTKKFREDMIGEFYDAAVSQAVTGTPLSSENRYDNDFIDAFCRSLVPGLPSLKHTITGLFHDKRLDGLREDDINTFFSYRCTDSMCASKALWDGVKVNDDFTVDDPIPPPNVKHPNWFYYPEMNGNYATDVFVYIRDFLNEPSSHKCSACDVDCCLMDDDRPVDLFGLPETFHLNMTICVLYGLYTPSQKALNESTSNVVIRKTHVKEAGGARAVRYSVHNLSRDVVFT</sequence>
<reference evidence="1 2" key="1">
    <citation type="journal article" date="2021" name="Elife">
        <title>Chloroplast acquisition without the gene transfer in kleptoplastic sea slugs, Plakobranchus ocellatus.</title>
        <authorList>
            <person name="Maeda T."/>
            <person name="Takahashi S."/>
            <person name="Yoshida T."/>
            <person name="Shimamura S."/>
            <person name="Takaki Y."/>
            <person name="Nagai Y."/>
            <person name="Toyoda A."/>
            <person name="Suzuki Y."/>
            <person name="Arimoto A."/>
            <person name="Ishii H."/>
            <person name="Satoh N."/>
            <person name="Nishiyama T."/>
            <person name="Hasebe M."/>
            <person name="Maruyama T."/>
            <person name="Minagawa J."/>
            <person name="Obokata J."/>
            <person name="Shigenobu S."/>
        </authorList>
    </citation>
    <scope>NUCLEOTIDE SEQUENCE [LARGE SCALE GENOMIC DNA]</scope>
</reference>
<protein>
    <submittedName>
        <fullName evidence="1">Uncharacterized protein</fullName>
    </submittedName>
</protein>
<dbReference type="AlphaFoldDB" id="A0AAV4FWQ0"/>
<accession>A0AAV4FWQ0</accession>
<organism evidence="1 2">
    <name type="scientific">Elysia marginata</name>
    <dbReference type="NCBI Taxonomy" id="1093978"/>
    <lineage>
        <taxon>Eukaryota</taxon>
        <taxon>Metazoa</taxon>
        <taxon>Spiralia</taxon>
        <taxon>Lophotrochozoa</taxon>
        <taxon>Mollusca</taxon>
        <taxon>Gastropoda</taxon>
        <taxon>Heterobranchia</taxon>
        <taxon>Euthyneura</taxon>
        <taxon>Panpulmonata</taxon>
        <taxon>Sacoglossa</taxon>
        <taxon>Placobranchoidea</taxon>
        <taxon>Plakobranchidae</taxon>
        <taxon>Elysia</taxon>
    </lineage>
</organism>
<dbReference type="Proteomes" id="UP000762676">
    <property type="component" value="Unassembled WGS sequence"/>
</dbReference>
<name>A0AAV4FWQ0_9GAST</name>